<dbReference type="EMBL" id="KV425931">
    <property type="protein sequence ID" value="KZV97403.1"/>
    <property type="molecule type" value="Genomic_DNA"/>
</dbReference>
<gene>
    <name evidence="2" type="ORF">EXIGLDRAFT_608174</name>
</gene>
<evidence type="ECO:0008006" key="4">
    <source>
        <dbReference type="Google" id="ProtNLM"/>
    </source>
</evidence>
<protein>
    <recommendedName>
        <fullName evidence="4">Tc1-like transposase DDE domain-containing protein</fullName>
    </recommendedName>
</protein>
<reference evidence="2 3" key="1">
    <citation type="journal article" date="2016" name="Mol. Biol. Evol.">
        <title>Comparative Genomics of Early-Diverging Mushroom-Forming Fungi Provides Insights into the Origins of Lignocellulose Decay Capabilities.</title>
        <authorList>
            <person name="Nagy L.G."/>
            <person name="Riley R."/>
            <person name="Tritt A."/>
            <person name="Adam C."/>
            <person name="Daum C."/>
            <person name="Floudas D."/>
            <person name="Sun H."/>
            <person name="Yadav J.S."/>
            <person name="Pangilinan J."/>
            <person name="Larsson K.H."/>
            <person name="Matsuura K."/>
            <person name="Barry K."/>
            <person name="Labutti K."/>
            <person name="Kuo R."/>
            <person name="Ohm R.A."/>
            <person name="Bhattacharya S.S."/>
            <person name="Shirouzu T."/>
            <person name="Yoshinaga Y."/>
            <person name="Martin F.M."/>
            <person name="Grigoriev I.V."/>
            <person name="Hibbett D.S."/>
        </authorList>
    </citation>
    <scope>NUCLEOTIDE SEQUENCE [LARGE SCALE GENOMIC DNA]</scope>
    <source>
        <strain evidence="2 3">HHB12029</strain>
    </source>
</reference>
<dbReference type="Gene3D" id="3.30.420.10">
    <property type="entry name" value="Ribonuclease H-like superfamily/Ribonuclease H"/>
    <property type="match status" value="1"/>
</dbReference>
<feature type="region of interest" description="Disordered" evidence="1">
    <location>
        <begin position="74"/>
        <end position="94"/>
    </location>
</feature>
<dbReference type="InParanoid" id="A0A165L610"/>
<keyword evidence="3" id="KW-1185">Reference proteome</keyword>
<organism evidence="2 3">
    <name type="scientific">Exidia glandulosa HHB12029</name>
    <dbReference type="NCBI Taxonomy" id="1314781"/>
    <lineage>
        <taxon>Eukaryota</taxon>
        <taxon>Fungi</taxon>
        <taxon>Dikarya</taxon>
        <taxon>Basidiomycota</taxon>
        <taxon>Agaricomycotina</taxon>
        <taxon>Agaricomycetes</taxon>
        <taxon>Auriculariales</taxon>
        <taxon>Exidiaceae</taxon>
        <taxon>Exidia</taxon>
    </lineage>
</organism>
<dbReference type="PANTHER" id="PTHR35871">
    <property type="entry name" value="EXPRESSED PROTEIN"/>
    <property type="match status" value="1"/>
</dbReference>
<sequence length="316" mass="35356">MVADFVSADYGWLQSTDGEQHTRLLLKVGKNCEGYFQNKDVLEHAAKVMDILERDYPQDDHLLIFDNAPTHTKRAPDELSAGKMPKGTPKGDKNWGVEVVVRDDQGKIVHGTDGKPKKTKARMRNATFLNGNPQLLYFPDNHMYSGKSKGMAVILKERGFKNALQLRAQCKNFKCANLLTGTGTVPACCCRRLLFNQPDFVGVRSLLETACTGRGFAILFLPKFHPELNPIEQCWGCAKLKYPLNPPSPKEALVEANVLDALSSIDLKLIRRSRFLDAYRQGLCPELVVWAAKKYHGHRVVPQNVLALFNVAHEIG</sequence>
<dbReference type="AlphaFoldDB" id="A0A165L610"/>
<evidence type="ECO:0000256" key="1">
    <source>
        <dbReference type="SAM" id="MobiDB-lite"/>
    </source>
</evidence>
<evidence type="ECO:0000313" key="3">
    <source>
        <dbReference type="Proteomes" id="UP000077266"/>
    </source>
</evidence>
<dbReference type="Proteomes" id="UP000077266">
    <property type="component" value="Unassembled WGS sequence"/>
</dbReference>
<dbReference type="PANTHER" id="PTHR35871:SF1">
    <property type="entry name" value="CXC1-LIKE CYSTEINE CLUSTER ASSOCIATED WITH KDZ TRANSPOSASES DOMAIN-CONTAINING PROTEIN"/>
    <property type="match status" value="1"/>
</dbReference>
<dbReference type="InterPro" id="IPR036397">
    <property type="entry name" value="RNaseH_sf"/>
</dbReference>
<name>A0A165L610_EXIGL</name>
<dbReference type="GO" id="GO:0003676">
    <property type="term" value="F:nucleic acid binding"/>
    <property type="evidence" value="ECO:0007669"/>
    <property type="project" value="InterPro"/>
</dbReference>
<accession>A0A165L610</accession>
<proteinExistence type="predicted"/>
<dbReference type="OrthoDB" id="6511194at2759"/>
<evidence type="ECO:0000313" key="2">
    <source>
        <dbReference type="EMBL" id="KZV97403.1"/>
    </source>
</evidence>